<dbReference type="InterPro" id="IPR004166">
    <property type="entry name" value="a-kinase_dom"/>
</dbReference>
<keyword evidence="10" id="KW-0407">Ion channel</keyword>
<reference evidence="15" key="1">
    <citation type="submission" date="2022-03" db="EMBL/GenBank/DDBJ databases">
        <authorList>
            <person name="Alioto T."/>
            <person name="Alioto T."/>
            <person name="Gomez Garrido J."/>
        </authorList>
    </citation>
    <scope>NUCLEOTIDE SEQUENCE</scope>
</reference>
<dbReference type="GO" id="GO:0005886">
    <property type="term" value="C:plasma membrane"/>
    <property type="evidence" value="ECO:0007669"/>
    <property type="project" value="TreeGrafter"/>
</dbReference>
<dbReference type="EMBL" id="OW240914">
    <property type="protein sequence ID" value="CAH2274053.1"/>
    <property type="molecule type" value="Genomic_DNA"/>
</dbReference>
<feature type="transmembrane region" description="Helical" evidence="13">
    <location>
        <begin position="1082"/>
        <end position="1100"/>
    </location>
</feature>
<sequence length="1496" mass="170497">MTETQQKSQIKQEGSRVTSSSEKMENIPWIEKTFHKRDCVNILPRSREPHRCIPGCQICQRLVRCCCGQLIQQHSRYTGNLGSSSSSEHQGSNLHQELGPWTVERHTVKSPTDAYGTILFQGGSQGCKAKYVRLSDDSKTEDIVHLMVNYWRMNIPKLVISVHGGTQKFEMHPTMKEALCKGLIKVAETTGAWILTGGINNGVAAHIGDSIKEVASRMTHTVCTVGIAPWGVIEGRDDLLGQNVMAQYQALKNPLSKLHVLNSHHSHFLLVDDGTVGKHGGEIHIRRELEKKISQQQIHTRTATCVPLVAIFIEGGPNSIYTVLEYLQQSPPVPVVVFEGSGRAADLLAYVYEQTESCGSLPEGIESEVFATIRRMFTLNQKDTAYLLQTLLACMKIKNLITVYRAGSEEHQDIDVAILTALLRGTNTSPNDQLVLALTWNRVDIAENQIFLHGQQWRTEPLEQAMLDALILNKVAFVKLLIENGVNLHKFLTIPRLEELYNTKQHGNQTLLHLIQDVKKGTLPAGYKITLMDIGLVVEFLMGGTFRCNYTKKPFRAMYKSLQQRSTRNAVSNTSPHSSNTRHKYFIQTAQPYKTKVNNSNEVKKTTGIVENEDRITKPFPHPFNDLLVWAVLTNRQTMALFLWQHGEDSLARVLVARKLYLSMYHEARLCDIADDTWRKLKANSKEFGKLALELLDKAHKQNERMAMKLLTYELSSWSSFTCLKLAVFGRLRAFVGHTCTQKLLSDIWMGRLNLRKNPWIKVMLGLWFPPVIPLLGYKTKEQMSHIPQSQDAHQMIVDEKEVVTYSEEGIIMDVFIEIKTFDGLQEKSSEQRHERNRRHVSLVGTFYAFYHAPIVKFWFNTMVYLGFLMLYSYIILTEMQVMPSVQEWIVISVIFTTGLEKIHEIVTSEAGKITQKLKLWFHSYVNINDSVAIITFLIGFGLRLSTIQLANQNDLYANSIFIAGRIIYCLNIIFWIVRLLDILNVNQDAGPYVLMIGKMLTKIFSLIVIMGIVIFAFGVPRRAILNPREPPNWYTAKEVAFRPYWMTYGEVWAYEIDVCANESVLPELCGPGTWLVPFLQGVYLFMQYILMVNLLIALFKSPITADILQVAVNLVPTIGTLWVSGNIILPFVCKFARDLPFVQYHGPPEILMVRPKLPPARSTPRLALEPLERAEKRQDRCKKQRCESEWEPLEKEFLNKFEPHFTPSMDISFYFSSIEKNNLYRLSQSISFTTLPPIGELVTVYRLEESSPEIMNNSMSSWSQHGCYAKIEFLGREEMGGGLRRAVKVACAWCEGGILKGGQLYIIKSFLPEVVDTWSGVYKEDTVLQLCLREIQQQRAAQKLLFAFNQMKPKTIPYSPKFLEVFLLYCHSAKQWFTIEECMAGKFRKYNNNTGNENVPKNMLEKTMLAFSHWTYEYTKGEFLVLDLQGVGENLTDPCVIKAGGGRSHDMIFGPANLGDDAIQNFCSRHECNTCCRNLKLPELKKNDPLQDDDY</sequence>
<dbReference type="PANTHER" id="PTHR13800:SF46">
    <property type="entry name" value="NON-SPECIFIC SERINE_THREONINE PROTEIN KINASE"/>
    <property type="match status" value="1"/>
</dbReference>
<dbReference type="Gene3D" id="3.20.200.10">
    <property type="entry name" value="MHCK/EF2 kinase"/>
    <property type="match status" value="1"/>
</dbReference>
<dbReference type="Pfam" id="PF02816">
    <property type="entry name" value="Alpha_kinase"/>
    <property type="match status" value="1"/>
</dbReference>
<feature type="transmembrane region" description="Helical" evidence="13">
    <location>
        <begin position="1112"/>
        <end position="1133"/>
    </location>
</feature>
<feature type="compositionally biased region" description="Polar residues" evidence="12">
    <location>
        <begin position="79"/>
        <end position="95"/>
    </location>
</feature>
<dbReference type="InterPro" id="IPR050927">
    <property type="entry name" value="TRPM"/>
</dbReference>
<protein>
    <submittedName>
        <fullName evidence="15">Transient receptor potential cation channel subfamily M member 7 isoform X4</fullName>
    </submittedName>
</protein>
<dbReference type="Proteomes" id="UP001295444">
    <property type="component" value="Chromosome 03"/>
</dbReference>
<dbReference type="GO" id="GO:0005262">
    <property type="term" value="F:calcium channel activity"/>
    <property type="evidence" value="ECO:0007669"/>
    <property type="project" value="TreeGrafter"/>
</dbReference>
<dbReference type="InterPro" id="IPR041491">
    <property type="entry name" value="TRPM_SLOG"/>
</dbReference>
<dbReference type="Pfam" id="PF25508">
    <property type="entry name" value="TRPM2"/>
    <property type="match status" value="2"/>
</dbReference>
<dbReference type="InterPro" id="IPR011009">
    <property type="entry name" value="Kinase-like_dom_sf"/>
</dbReference>
<feature type="transmembrane region" description="Helical" evidence="13">
    <location>
        <begin position="1001"/>
        <end position="1020"/>
    </location>
</feature>
<evidence type="ECO:0000256" key="8">
    <source>
        <dbReference type="ARBA" id="ARBA00023065"/>
    </source>
</evidence>
<name>A0AAD1RLR8_PELCU</name>
<dbReference type="InterPro" id="IPR057366">
    <property type="entry name" value="TRPM-like"/>
</dbReference>
<evidence type="ECO:0000256" key="5">
    <source>
        <dbReference type="ARBA" id="ARBA00022692"/>
    </source>
</evidence>
<feature type="compositionally biased region" description="Polar residues" evidence="12">
    <location>
        <begin position="1"/>
        <end position="21"/>
    </location>
</feature>
<dbReference type="Pfam" id="PF18139">
    <property type="entry name" value="LSDAT_euk"/>
    <property type="match status" value="1"/>
</dbReference>
<dbReference type="SMART" id="SM00811">
    <property type="entry name" value="Alpha_kinase"/>
    <property type="match status" value="1"/>
</dbReference>
<keyword evidence="3" id="KW-0723">Serine/threonine-protein kinase</keyword>
<evidence type="ECO:0000256" key="4">
    <source>
        <dbReference type="ARBA" id="ARBA00022679"/>
    </source>
</evidence>
<keyword evidence="2" id="KW-0813">Transport</keyword>
<evidence type="ECO:0000256" key="6">
    <source>
        <dbReference type="ARBA" id="ARBA00022777"/>
    </source>
</evidence>
<dbReference type="PANTHER" id="PTHR13800">
    <property type="entry name" value="TRANSIENT RECEPTOR POTENTIAL CATION CHANNEL, SUBFAMILY M, MEMBER 6"/>
    <property type="match status" value="1"/>
</dbReference>
<dbReference type="GO" id="GO:0005524">
    <property type="term" value="F:ATP binding"/>
    <property type="evidence" value="ECO:0007669"/>
    <property type="project" value="InterPro"/>
</dbReference>
<keyword evidence="15" id="KW-0675">Receptor</keyword>
<feature type="transmembrane region" description="Helical" evidence="13">
    <location>
        <begin position="920"/>
        <end position="941"/>
    </location>
</feature>
<evidence type="ECO:0000256" key="3">
    <source>
        <dbReference type="ARBA" id="ARBA00022527"/>
    </source>
</evidence>
<evidence type="ECO:0000256" key="12">
    <source>
        <dbReference type="SAM" id="MobiDB-lite"/>
    </source>
</evidence>
<keyword evidence="16" id="KW-1185">Reference proteome</keyword>
<keyword evidence="5 13" id="KW-0812">Transmembrane</keyword>
<keyword evidence="6" id="KW-0418">Kinase</keyword>
<feature type="domain" description="Alpha-type protein kinase" evidence="14">
    <location>
        <begin position="1255"/>
        <end position="1485"/>
    </location>
</feature>
<dbReference type="Pfam" id="PF00520">
    <property type="entry name" value="Ion_trans"/>
    <property type="match status" value="1"/>
</dbReference>
<evidence type="ECO:0000256" key="7">
    <source>
        <dbReference type="ARBA" id="ARBA00022989"/>
    </source>
</evidence>
<evidence type="ECO:0000256" key="2">
    <source>
        <dbReference type="ARBA" id="ARBA00022448"/>
    </source>
</evidence>
<evidence type="ECO:0000256" key="13">
    <source>
        <dbReference type="SAM" id="Phobius"/>
    </source>
</evidence>
<dbReference type="SUPFAM" id="SSF56112">
    <property type="entry name" value="Protein kinase-like (PK-like)"/>
    <property type="match status" value="1"/>
</dbReference>
<accession>A0AAD1RLR8</accession>
<organism evidence="15 16">
    <name type="scientific">Pelobates cultripes</name>
    <name type="common">Western spadefoot toad</name>
    <dbReference type="NCBI Taxonomy" id="61616"/>
    <lineage>
        <taxon>Eukaryota</taxon>
        <taxon>Metazoa</taxon>
        <taxon>Chordata</taxon>
        <taxon>Craniata</taxon>
        <taxon>Vertebrata</taxon>
        <taxon>Euteleostomi</taxon>
        <taxon>Amphibia</taxon>
        <taxon>Batrachia</taxon>
        <taxon>Anura</taxon>
        <taxon>Pelobatoidea</taxon>
        <taxon>Pelobatidae</taxon>
        <taxon>Pelobates</taxon>
    </lineage>
</organism>
<feature type="transmembrane region" description="Helical" evidence="13">
    <location>
        <begin position="858"/>
        <end position="877"/>
    </location>
</feature>
<gene>
    <name evidence="15" type="ORF">PECUL_23A040089</name>
</gene>
<keyword evidence="9 13" id="KW-0472">Membrane</keyword>
<feature type="region of interest" description="Disordered" evidence="12">
    <location>
        <begin position="79"/>
        <end position="99"/>
    </location>
</feature>
<dbReference type="PROSITE" id="PS51158">
    <property type="entry name" value="ALPHA_KINASE"/>
    <property type="match status" value="1"/>
</dbReference>
<comment type="catalytic activity">
    <reaction evidence="11">
        <text>Ca(2+)(in) = Ca(2+)(out)</text>
        <dbReference type="Rhea" id="RHEA:29671"/>
        <dbReference type="ChEBI" id="CHEBI:29108"/>
    </reaction>
</comment>
<feature type="region of interest" description="Disordered" evidence="12">
    <location>
        <begin position="1"/>
        <end position="24"/>
    </location>
</feature>
<dbReference type="Gene3D" id="3.30.200.20">
    <property type="entry name" value="Phosphorylase Kinase, domain 1"/>
    <property type="match status" value="1"/>
</dbReference>
<dbReference type="GO" id="GO:0004674">
    <property type="term" value="F:protein serine/threonine kinase activity"/>
    <property type="evidence" value="ECO:0007669"/>
    <property type="project" value="UniProtKB-KW"/>
</dbReference>
<keyword evidence="4" id="KW-0808">Transferase</keyword>
<evidence type="ECO:0000313" key="16">
    <source>
        <dbReference type="Proteomes" id="UP001295444"/>
    </source>
</evidence>
<evidence type="ECO:0000259" key="14">
    <source>
        <dbReference type="PROSITE" id="PS51158"/>
    </source>
</evidence>
<feature type="transmembrane region" description="Helical" evidence="13">
    <location>
        <begin position="961"/>
        <end position="981"/>
    </location>
</feature>
<evidence type="ECO:0000256" key="10">
    <source>
        <dbReference type="ARBA" id="ARBA00023303"/>
    </source>
</evidence>
<evidence type="ECO:0000256" key="9">
    <source>
        <dbReference type="ARBA" id="ARBA00023136"/>
    </source>
</evidence>
<comment type="subcellular location">
    <subcellularLocation>
        <location evidence="1">Membrane</location>
        <topology evidence="1">Multi-pass membrane protein</topology>
    </subcellularLocation>
</comment>
<evidence type="ECO:0000256" key="11">
    <source>
        <dbReference type="ARBA" id="ARBA00036634"/>
    </source>
</evidence>
<evidence type="ECO:0000256" key="1">
    <source>
        <dbReference type="ARBA" id="ARBA00004141"/>
    </source>
</evidence>
<dbReference type="FunFam" id="3.30.200.20:FF:000129">
    <property type="entry name" value="Transient receptor potential cation channel, subfamily M, member 7"/>
    <property type="match status" value="1"/>
</dbReference>
<keyword evidence="8" id="KW-0406">Ion transport</keyword>
<proteinExistence type="predicted"/>
<keyword evidence="7 13" id="KW-1133">Transmembrane helix</keyword>
<evidence type="ECO:0000313" key="15">
    <source>
        <dbReference type="EMBL" id="CAH2274053.1"/>
    </source>
</evidence>
<dbReference type="GO" id="GO:0055080">
    <property type="term" value="P:monoatomic cation homeostasis"/>
    <property type="evidence" value="ECO:0007669"/>
    <property type="project" value="TreeGrafter"/>
</dbReference>
<dbReference type="InterPro" id="IPR005821">
    <property type="entry name" value="Ion_trans_dom"/>
</dbReference>